<dbReference type="AlphaFoldDB" id="A0A0C9XXJ4"/>
<evidence type="ECO:0000313" key="3">
    <source>
        <dbReference type="Proteomes" id="UP000054477"/>
    </source>
</evidence>
<keyword evidence="3" id="KW-1185">Reference proteome</keyword>
<dbReference type="Proteomes" id="UP000054477">
    <property type="component" value="Unassembled WGS sequence"/>
</dbReference>
<evidence type="ECO:0000313" key="2">
    <source>
        <dbReference type="EMBL" id="KIK00568.1"/>
    </source>
</evidence>
<feature type="compositionally biased region" description="Polar residues" evidence="1">
    <location>
        <begin position="385"/>
        <end position="399"/>
    </location>
</feature>
<organism evidence="2 3">
    <name type="scientific">Laccaria amethystina LaAM-08-1</name>
    <dbReference type="NCBI Taxonomy" id="1095629"/>
    <lineage>
        <taxon>Eukaryota</taxon>
        <taxon>Fungi</taxon>
        <taxon>Dikarya</taxon>
        <taxon>Basidiomycota</taxon>
        <taxon>Agaricomycotina</taxon>
        <taxon>Agaricomycetes</taxon>
        <taxon>Agaricomycetidae</taxon>
        <taxon>Agaricales</taxon>
        <taxon>Agaricineae</taxon>
        <taxon>Hydnangiaceae</taxon>
        <taxon>Laccaria</taxon>
    </lineage>
</organism>
<dbReference type="STRING" id="1095629.A0A0C9XXJ4"/>
<dbReference type="EMBL" id="KN838622">
    <property type="protein sequence ID" value="KIK00568.1"/>
    <property type="molecule type" value="Genomic_DNA"/>
</dbReference>
<feature type="compositionally biased region" description="Polar residues" evidence="1">
    <location>
        <begin position="658"/>
        <end position="667"/>
    </location>
</feature>
<reference evidence="2 3" key="1">
    <citation type="submission" date="2014-04" db="EMBL/GenBank/DDBJ databases">
        <authorList>
            <consortium name="DOE Joint Genome Institute"/>
            <person name="Kuo A."/>
            <person name="Kohler A."/>
            <person name="Nagy L.G."/>
            <person name="Floudas D."/>
            <person name="Copeland A."/>
            <person name="Barry K.W."/>
            <person name="Cichocki N."/>
            <person name="Veneault-Fourrey C."/>
            <person name="LaButti K."/>
            <person name="Lindquist E.A."/>
            <person name="Lipzen A."/>
            <person name="Lundell T."/>
            <person name="Morin E."/>
            <person name="Murat C."/>
            <person name="Sun H."/>
            <person name="Tunlid A."/>
            <person name="Henrissat B."/>
            <person name="Grigoriev I.V."/>
            <person name="Hibbett D.S."/>
            <person name="Martin F."/>
            <person name="Nordberg H.P."/>
            <person name="Cantor M.N."/>
            <person name="Hua S.X."/>
        </authorList>
    </citation>
    <scope>NUCLEOTIDE SEQUENCE [LARGE SCALE GENOMIC DNA]</scope>
    <source>
        <strain evidence="2 3">LaAM-08-1</strain>
    </source>
</reference>
<evidence type="ECO:0000256" key="1">
    <source>
        <dbReference type="SAM" id="MobiDB-lite"/>
    </source>
</evidence>
<feature type="region of interest" description="Disordered" evidence="1">
    <location>
        <begin position="585"/>
        <end position="606"/>
    </location>
</feature>
<feature type="region of interest" description="Disordered" evidence="1">
    <location>
        <begin position="315"/>
        <end position="422"/>
    </location>
</feature>
<sequence>MHMVAGSPFETASPYQAIAVLLLIENSQPMSFIWPDLRDLYLTKLVDNIEKTNAPTPIISLVLESYPSQGTPSSFPRQYNGLHEGLRDLRFNGSPDNKLSAAKINSGIDCLISVESQGQPAALHLIIVATSTPSDDSMGGGNSFSPWLLLAQKMAQANIRCHIVTSPNPNEDMTSLSVLFEETARLQSAVEAYPPFPIDRSRVTFRLSVQPSHHQFYPDGDFIIALAHNRPQRITPPRRNTFPLDSQYTESLELLDESAPSPSACVESENAPSLVTQLQQKHGLTKKKVYGAKPVRPPFFREERFRDRHRKIPAPLTMPMPLQHPELTQSGRAVSRSRAERMLRVGQGSPTELHPRRQLGYARRGSRLPSPEGDVGGAGPEPISSPASITTFNEMSPASSYDYPSPVSPTGDDYYGVPSTPQNSTPIVPMTLTPLHGGVSPGDPAWLQQPQIYTPGYASSGAPLSASYFQVTSQPHYPSNPHQYCDSDPQAPPMVLQCQERQHLPQQPMASLSPPQIPPLQPHLQHQPQQATALLPYPQLSYPTPQPIESSIVQPGPQGNIYAHPPFPPTAGVVEVTNGLYTQPQPPAAVSELEPTRPPLKKSRSYAEEDEIPFTFEKEYVAATTALFEQEVLPSYPDYPALGQPAKSAASDVPKEPPNSTTAQTALSPCRGGFYINESDSPPVQQVGGLYASRGRPDAPLPPATVQQVSEGGGPQYYGHSQLQPTLKYANMEHTPPGQCTLAYSTTFSPGSSSSLTGWAG</sequence>
<gene>
    <name evidence="2" type="ORF">K443DRAFT_99996</name>
</gene>
<reference evidence="3" key="2">
    <citation type="submission" date="2015-01" db="EMBL/GenBank/DDBJ databases">
        <title>Evolutionary Origins and Diversification of the Mycorrhizal Mutualists.</title>
        <authorList>
            <consortium name="DOE Joint Genome Institute"/>
            <consortium name="Mycorrhizal Genomics Consortium"/>
            <person name="Kohler A."/>
            <person name="Kuo A."/>
            <person name="Nagy L.G."/>
            <person name="Floudas D."/>
            <person name="Copeland A."/>
            <person name="Barry K.W."/>
            <person name="Cichocki N."/>
            <person name="Veneault-Fourrey C."/>
            <person name="LaButti K."/>
            <person name="Lindquist E.A."/>
            <person name="Lipzen A."/>
            <person name="Lundell T."/>
            <person name="Morin E."/>
            <person name="Murat C."/>
            <person name="Riley R."/>
            <person name="Ohm R."/>
            <person name="Sun H."/>
            <person name="Tunlid A."/>
            <person name="Henrissat B."/>
            <person name="Grigoriev I.V."/>
            <person name="Hibbett D.S."/>
            <person name="Martin F."/>
        </authorList>
    </citation>
    <scope>NUCLEOTIDE SEQUENCE [LARGE SCALE GENOMIC DNA]</scope>
    <source>
        <strain evidence="3">LaAM-08-1</strain>
    </source>
</reference>
<dbReference type="OrthoDB" id="3263163at2759"/>
<feature type="region of interest" description="Disordered" evidence="1">
    <location>
        <begin position="643"/>
        <end position="667"/>
    </location>
</feature>
<accession>A0A0C9XXJ4</accession>
<name>A0A0C9XXJ4_9AGAR</name>
<dbReference type="HOGENOM" id="CLU_029713_0_0_1"/>
<proteinExistence type="predicted"/>
<evidence type="ECO:0008006" key="4">
    <source>
        <dbReference type="Google" id="ProtNLM"/>
    </source>
</evidence>
<protein>
    <recommendedName>
        <fullName evidence="4">Mediator of RNA polymerase II transcription subunit 25</fullName>
    </recommendedName>
</protein>